<comment type="caution">
    <text evidence="7">The sequence shown here is derived from an EMBL/GenBank/DDBJ whole genome shotgun (WGS) entry which is preliminary data.</text>
</comment>
<reference evidence="7 8" key="1">
    <citation type="submission" date="2014-07" db="EMBL/GenBank/DDBJ databases">
        <authorList>
            <person name="McCorrison J."/>
            <person name="Sanka R."/>
            <person name="Torralba M."/>
            <person name="Gillis M."/>
            <person name="Haft D.H."/>
            <person name="Methe B."/>
            <person name="Sutton G."/>
            <person name="Nelson K.E."/>
        </authorList>
    </citation>
    <scope>NUCLEOTIDE SEQUENCE [LARGE SCALE GENOMIC DNA]</scope>
    <source>
        <strain evidence="7 8">DNF00040</strain>
    </source>
</reference>
<dbReference type="EC" id="2.7.7.7" evidence="1"/>
<keyword evidence="4" id="KW-0269">Exonuclease</keyword>
<organism evidence="7 8">
    <name type="scientific">Oligella urethralis DNF00040</name>
    <dbReference type="NCBI Taxonomy" id="1401065"/>
    <lineage>
        <taxon>Bacteria</taxon>
        <taxon>Pseudomonadati</taxon>
        <taxon>Pseudomonadota</taxon>
        <taxon>Betaproteobacteria</taxon>
        <taxon>Burkholderiales</taxon>
        <taxon>Alcaligenaceae</taxon>
        <taxon>Oligella</taxon>
    </lineage>
</organism>
<dbReference type="GO" id="GO:0008408">
    <property type="term" value="F:3'-5' exonuclease activity"/>
    <property type="evidence" value="ECO:0007669"/>
    <property type="project" value="TreeGrafter"/>
</dbReference>
<evidence type="ECO:0000256" key="4">
    <source>
        <dbReference type="ARBA" id="ARBA00022839"/>
    </source>
</evidence>
<dbReference type="GO" id="GO:0003887">
    <property type="term" value="F:DNA-directed DNA polymerase activity"/>
    <property type="evidence" value="ECO:0007669"/>
    <property type="project" value="UniProtKB-EC"/>
</dbReference>
<evidence type="ECO:0000256" key="2">
    <source>
        <dbReference type="ARBA" id="ARBA00022722"/>
    </source>
</evidence>
<dbReference type="GO" id="GO:0006260">
    <property type="term" value="P:DNA replication"/>
    <property type="evidence" value="ECO:0007669"/>
    <property type="project" value="InterPro"/>
</dbReference>
<dbReference type="InterPro" id="IPR012337">
    <property type="entry name" value="RNaseH-like_sf"/>
</dbReference>
<dbReference type="InterPro" id="IPR013520">
    <property type="entry name" value="Ribonucl_H"/>
</dbReference>
<feature type="domain" description="Exonuclease" evidence="6">
    <location>
        <begin position="49"/>
        <end position="220"/>
    </location>
</feature>
<dbReference type="NCBIfam" id="TIGR00573">
    <property type="entry name" value="dnaq"/>
    <property type="match status" value="1"/>
</dbReference>
<dbReference type="Proteomes" id="UP000029629">
    <property type="component" value="Unassembled WGS sequence"/>
</dbReference>
<comment type="catalytic activity">
    <reaction evidence="5">
        <text>DNA(n) + a 2'-deoxyribonucleoside 5'-triphosphate = DNA(n+1) + diphosphate</text>
        <dbReference type="Rhea" id="RHEA:22508"/>
        <dbReference type="Rhea" id="RHEA-COMP:17339"/>
        <dbReference type="Rhea" id="RHEA-COMP:17340"/>
        <dbReference type="ChEBI" id="CHEBI:33019"/>
        <dbReference type="ChEBI" id="CHEBI:61560"/>
        <dbReference type="ChEBI" id="CHEBI:173112"/>
        <dbReference type="EC" id="2.7.7.7"/>
    </reaction>
</comment>
<protein>
    <recommendedName>
        <fullName evidence="1">DNA-directed DNA polymerase</fullName>
        <ecNumber evidence="1">2.7.7.7</ecNumber>
    </recommendedName>
</protein>
<proteinExistence type="predicted"/>
<name>A0A095ZCV2_9BURK</name>
<dbReference type="SMART" id="SM00479">
    <property type="entry name" value="EXOIII"/>
    <property type="match status" value="1"/>
</dbReference>
<keyword evidence="3" id="KW-0378">Hydrolase</keyword>
<gene>
    <name evidence="7" type="ORF">HMPREF2130_00045</name>
</gene>
<evidence type="ECO:0000313" key="7">
    <source>
        <dbReference type="EMBL" id="KGF32580.1"/>
    </source>
</evidence>
<dbReference type="SUPFAM" id="SSF53098">
    <property type="entry name" value="Ribonuclease H-like"/>
    <property type="match status" value="1"/>
</dbReference>
<dbReference type="Pfam" id="PF00929">
    <property type="entry name" value="RNase_T"/>
    <property type="match status" value="1"/>
</dbReference>
<dbReference type="InterPro" id="IPR036397">
    <property type="entry name" value="RNaseH_sf"/>
</dbReference>
<evidence type="ECO:0000259" key="6">
    <source>
        <dbReference type="SMART" id="SM00479"/>
    </source>
</evidence>
<dbReference type="PANTHER" id="PTHR30231">
    <property type="entry name" value="DNA POLYMERASE III SUBUNIT EPSILON"/>
    <property type="match status" value="1"/>
</dbReference>
<dbReference type="OrthoDB" id="5497329at2"/>
<dbReference type="Gene3D" id="3.30.420.10">
    <property type="entry name" value="Ribonuclease H-like superfamily/Ribonuclease H"/>
    <property type="match status" value="1"/>
</dbReference>
<evidence type="ECO:0000256" key="5">
    <source>
        <dbReference type="ARBA" id="ARBA00049244"/>
    </source>
</evidence>
<keyword evidence="8" id="KW-1185">Reference proteome</keyword>
<dbReference type="PANTHER" id="PTHR30231:SF4">
    <property type="entry name" value="PROTEIN NEN2"/>
    <property type="match status" value="1"/>
</dbReference>
<dbReference type="AlphaFoldDB" id="A0A095ZCV2"/>
<dbReference type="GO" id="GO:0005829">
    <property type="term" value="C:cytosol"/>
    <property type="evidence" value="ECO:0007669"/>
    <property type="project" value="TreeGrafter"/>
</dbReference>
<dbReference type="CDD" id="cd06127">
    <property type="entry name" value="DEDDh"/>
    <property type="match status" value="1"/>
</dbReference>
<sequence length="254" mass="28861">MSLLNGLSALFKTHRGTTKPELTADIEARLKRWQALPKVSLDRPFENTDFVVLDLETSGFSFKKDHVIAIGACKLQQGRIPLAQSFQIILKQEQSSSKDNILVHHISDSEQRSGIEPAEALMQFLEYLGKDPLIVYHVGFDQPMLDKALKQYLGIELKQHTWFDVAFVAPIFLPKVSTKRQSLDFWSTHFNINNPHRHSAVFDAIATAEVMQAVMKQALKENSAMHIGATLSMQTLYKMQRRAMKIHRQLYGTA</sequence>
<accession>A0A095ZCV2</accession>
<dbReference type="eggNOG" id="COG0847">
    <property type="taxonomic scope" value="Bacteria"/>
</dbReference>
<evidence type="ECO:0000256" key="3">
    <source>
        <dbReference type="ARBA" id="ARBA00022801"/>
    </source>
</evidence>
<keyword evidence="2" id="KW-0540">Nuclease</keyword>
<evidence type="ECO:0000256" key="1">
    <source>
        <dbReference type="ARBA" id="ARBA00012417"/>
    </source>
</evidence>
<dbReference type="GO" id="GO:0003677">
    <property type="term" value="F:DNA binding"/>
    <property type="evidence" value="ECO:0007669"/>
    <property type="project" value="InterPro"/>
</dbReference>
<dbReference type="InterPro" id="IPR006054">
    <property type="entry name" value="DnaQ"/>
</dbReference>
<dbReference type="RefSeq" id="WP_036556778.1">
    <property type="nucleotide sequence ID" value="NZ_JRNI01000001.1"/>
</dbReference>
<evidence type="ECO:0000313" key="8">
    <source>
        <dbReference type="Proteomes" id="UP000029629"/>
    </source>
</evidence>
<dbReference type="EMBL" id="JRNI01000001">
    <property type="protein sequence ID" value="KGF32580.1"/>
    <property type="molecule type" value="Genomic_DNA"/>
</dbReference>